<gene>
    <name evidence="5" type="ORF">PVK06_026141</name>
</gene>
<keyword evidence="6" id="KW-1185">Reference proteome</keyword>
<feature type="region of interest" description="Disordered" evidence="4">
    <location>
        <begin position="1"/>
        <end position="20"/>
    </location>
</feature>
<comment type="subcellular location">
    <subcellularLocation>
        <location evidence="1">Secreted</location>
    </subcellularLocation>
</comment>
<protein>
    <submittedName>
        <fullName evidence="5">Uncharacterized protein</fullName>
    </submittedName>
</protein>
<organism evidence="5 6">
    <name type="scientific">Gossypium arboreum</name>
    <name type="common">Tree cotton</name>
    <name type="synonym">Gossypium nanking</name>
    <dbReference type="NCBI Taxonomy" id="29729"/>
    <lineage>
        <taxon>Eukaryota</taxon>
        <taxon>Viridiplantae</taxon>
        <taxon>Streptophyta</taxon>
        <taxon>Embryophyta</taxon>
        <taxon>Tracheophyta</taxon>
        <taxon>Spermatophyta</taxon>
        <taxon>Magnoliopsida</taxon>
        <taxon>eudicotyledons</taxon>
        <taxon>Gunneridae</taxon>
        <taxon>Pentapetalae</taxon>
        <taxon>rosids</taxon>
        <taxon>malvids</taxon>
        <taxon>Malvales</taxon>
        <taxon>Malvaceae</taxon>
        <taxon>Malvoideae</taxon>
        <taxon>Gossypium</taxon>
    </lineage>
</organism>
<evidence type="ECO:0000256" key="2">
    <source>
        <dbReference type="ARBA" id="ARBA00022525"/>
    </source>
</evidence>
<keyword evidence="2" id="KW-0964">Secreted</keyword>
<evidence type="ECO:0000256" key="3">
    <source>
        <dbReference type="ARBA" id="ARBA00022729"/>
    </source>
</evidence>
<evidence type="ECO:0000256" key="4">
    <source>
        <dbReference type="SAM" id="MobiDB-lite"/>
    </source>
</evidence>
<dbReference type="Proteomes" id="UP001358586">
    <property type="component" value="Chromosome 8"/>
</dbReference>
<sequence length="96" mass="10736">MTCKPSGEVRGENPPRDVTNTMTPIVAKKASSTTFTSVPHEFRTIPRCRKFVKTYGNGKSVKARIVDKYDSMIRYDAEHGYQPLCDNNIVNALDAV</sequence>
<proteinExistence type="predicted"/>
<dbReference type="PANTHER" id="PTHR33191:SF92">
    <property type="entry name" value="RIPENING-RELATED PROTEIN 1"/>
    <property type="match status" value="1"/>
</dbReference>
<comment type="caution">
    <text evidence="5">The sequence shown here is derived from an EMBL/GenBank/DDBJ whole genome shotgun (WGS) entry which is preliminary data.</text>
</comment>
<evidence type="ECO:0000313" key="5">
    <source>
        <dbReference type="EMBL" id="KAK5810824.1"/>
    </source>
</evidence>
<dbReference type="PANTHER" id="PTHR33191">
    <property type="entry name" value="RIPENING-RELATED PROTEIN 2-RELATED"/>
    <property type="match status" value="1"/>
</dbReference>
<evidence type="ECO:0000313" key="6">
    <source>
        <dbReference type="Proteomes" id="UP001358586"/>
    </source>
</evidence>
<dbReference type="Pfam" id="PF24300">
    <property type="entry name" value="KWL1"/>
    <property type="match status" value="1"/>
</dbReference>
<name>A0ABR0NY45_GOSAR</name>
<keyword evidence="3" id="KW-0732">Signal</keyword>
<evidence type="ECO:0000256" key="1">
    <source>
        <dbReference type="ARBA" id="ARBA00004613"/>
    </source>
</evidence>
<reference evidence="5 6" key="1">
    <citation type="submission" date="2023-03" db="EMBL/GenBank/DDBJ databases">
        <title>WGS of Gossypium arboreum.</title>
        <authorList>
            <person name="Yu D."/>
        </authorList>
    </citation>
    <scope>NUCLEOTIDE SEQUENCE [LARGE SCALE GENOMIC DNA]</scope>
    <source>
        <tissue evidence="5">Leaf</tissue>
    </source>
</reference>
<dbReference type="InterPro" id="IPR039271">
    <property type="entry name" value="Kiwellin-like"/>
</dbReference>
<accession>A0ABR0NY45</accession>
<dbReference type="EMBL" id="JARKNE010000008">
    <property type="protein sequence ID" value="KAK5810824.1"/>
    <property type="molecule type" value="Genomic_DNA"/>
</dbReference>